<dbReference type="RefSeq" id="WP_347782530.1">
    <property type="nucleotide sequence ID" value="NZ_JBBMFV010000004.1"/>
</dbReference>
<feature type="transmembrane region" description="Helical" evidence="2">
    <location>
        <begin position="7"/>
        <end position="27"/>
    </location>
</feature>
<feature type="transmembrane region" description="Helical" evidence="2">
    <location>
        <begin position="82"/>
        <end position="101"/>
    </location>
</feature>
<evidence type="ECO:0000256" key="2">
    <source>
        <dbReference type="SAM" id="Phobius"/>
    </source>
</evidence>
<feature type="transmembrane region" description="Helical" evidence="2">
    <location>
        <begin position="33"/>
        <end position="51"/>
    </location>
</feature>
<evidence type="ECO:0000313" key="3">
    <source>
        <dbReference type="EMBL" id="MEO3941524.1"/>
    </source>
</evidence>
<proteinExistence type="predicted"/>
<organism evidence="3 4">
    <name type="scientific">Paenarthrobacter nicotinovorans</name>
    <name type="common">Arthrobacter nicotinovorans</name>
    <dbReference type="NCBI Taxonomy" id="29320"/>
    <lineage>
        <taxon>Bacteria</taxon>
        <taxon>Bacillati</taxon>
        <taxon>Actinomycetota</taxon>
        <taxon>Actinomycetes</taxon>
        <taxon>Micrococcales</taxon>
        <taxon>Micrococcaceae</taxon>
        <taxon>Paenarthrobacter</taxon>
    </lineage>
</organism>
<keyword evidence="2" id="KW-0812">Transmembrane</keyword>
<keyword evidence="4" id="KW-1185">Reference proteome</keyword>
<keyword evidence="2" id="KW-1133">Transmembrane helix</keyword>
<keyword evidence="2" id="KW-0472">Membrane</keyword>
<accession>A0ABV0GSN5</accession>
<feature type="transmembrane region" description="Helical" evidence="2">
    <location>
        <begin position="210"/>
        <end position="230"/>
    </location>
</feature>
<reference evidence="3 4" key="1">
    <citation type="journal article" date="2024" name="Appl. Microbiol. Biotechnol.">
        <title>Biosynthetic gene clusters with biotechnological applications in novel Antarctic isolates from Actinomycetota.</title>
        <authorList>
            <person name="Bruna P."/>
            <person name="Nunez-Montero K."/>
            <person name="Contreras M.J."/>
            <person name="Leal K."/>
            <person name="Garcia M."/>
            <person name="Abanto M."/>
            <person name="Barrientos L."/>
        </authorList>
    </citation>
    <scope>NUCLEOTIDE SEQUENCE [LARGE SCALE GENOMIC DNA]</scope>
    <source>
        <strain evidence="3 4">Se16.17</strain>
    </source>
</reference>
<feature type="transmembrane region" description="Helical" evidence="2">
    <location>
        <begin position="187"/>
        <end position="204"/>
    </location>
</feature>
<feature type="transmembrane region" description="Helical" evidence="2">
    <location>
        <begin position="133"/>
        <end position="153"/>
    </location>
</feature>
<evidence type="ECO:0000313" key="4">
    <source>
        <dbReference type="Proteomes" id="UP001448614"/>
    </source>
</evidence>
<feature type="region of interest" description="Disordered" evidence="1">
    <location>
        <begin position="239"/>
        <end position="272"/>
    </location>
</feature>
<protein>
    <recommendedName>
        <fullName evidence="5">Integral membrane protein</fullName>
    </recommendedName>
</protein>
<name>A0ABV0GSN5_PAENI</name>
<gene>
    <name evidence="3" type="ORF">V3C41_10650</name>
</gene>
<comment type="caution">
    <text evidence="3">The sequence shown here is derived from an EMBL/GenBank/DDBJ whole genome shotgun (WGS) entry which is preliminary data.</text>
</comment>
<evidence type="ECO:0000256" key="1">
    <source>
        <dbReference type="SAM" id="MobiDB-lite"/>
    </source>
</evidence>
<dbReference type="Proteomes" id="UP001448614">
    <property type="component" value="Unassembled WGS sequence"/>
</dbReference>
<dbReference type="EMBL" id="JBBMFV010000004">
    <property type="protein sequence ID" value="MEO3941524.1"/>
    <property type="molecule type" value="Genomic_DNA"/>
</dbReference>
<sequence>MKKTSSQWPAWVLPVGMIVVVVVAFAWMARSVLLGASPIFVLGAVYTTLLFRQVPQTSRASMVMLLALPLTFYSWLSVEDSLGIPAAASWGLGFIAGAIGSGRPWSGKRPRTAAPQKAKSNAKEVKAVGSRRLLLTVAGCVAVLIGGGLAHLAFQSPTAAVAAVLAGALLCGWALFRFPPSPLTRNLLLLVVPVEFFLLAFLGGNTSQPALPFAWAYGALAGVLLGGHYWSGPLRGTPRPPFSADIKRRQQRKKVRRSQDRPKSKVVPTGRR</sequence>
<feature type="transmembrane region" description="Helical" evidence="2">
    <location>
        <begin position="159"/>
        <end position="175"/>
    </location>
</feature>
<evidence type="ECO:0008006" key="5">
    <source>
        <dbReference type="Google" id="ProtNLM"/>
    </source>
</evidence>